<dbReference type="GO" id="GO:0051539">
    <property type="term" value="F:4 iron, 4 sulfur cluster binding"/>
    <property type="evidence" value="ECO:0007669"/>
    <property type="project" value="UniProtKB-KW"/>
</dbReference>
<evidence type="ECO:0000313" key="13">
    <source>
        <dbReference type="EMBL" id="AXQ63922.1"/>
    </source>
</evidence>
<sequence length="133" mass="14813">MSNGFHIEHVPSRNKTPRADRRSTIDDKKQALGSADAIPGANILNRNRNVSDMLADLPKPPTWHEQSICRQVDPEIFFPSHYSQGLTADAKRICGGCDVRAVCLQWALDNNDQHGVLGGTTPRERKRLREDAA</sequence>
<dbReference type="KEGG" id="vg:54999208"/>
<feature type="region of interest" description="Disordered" evidence="11">
    <location>
        <begin position="114"/>
        <end position="133"/>
    </location>
</feature>
<reference evidence="13 14" key="1">
    <citation type="submission" date="2018-07" db="EMBL/GenBank/DDBJ databases">
        <authorList>
            <person name="Said P."/>
            <person name="Hotaki K."/>
            <person name="Hall J.T."/>
            <person name="Leadon S.A."/>
            <person name="Fogarty M.P."/>
            <person name="Warner M.H."/>
            <person name="Garlena R.A."/>
            <person name="Russell D.A."/>
            <person name="Pope W.H."/>
            <person name="Jacobs-Sera D."/>
            <person name="Hatfull G.F."/>
        </authorList>
    </citation>
    <scope>NUCLEOTIDE SEQUENCE [LARGE SCALE GENOMIC DNA]</scope>
</reference>
<evidence type="ECO:0000256" key="5">
    <source>
        <dbReference type="ARBA" id="ARBA00023004"/>
    </source>
</evidence>
<keyword evidence="8" id="KW-0238">DNA-binding</keyword>
<dbReference type="InterPro" id="IPR034768">
    <property type="entry name" value="4FE4S_WBL"/>
</dbReference>
<evidence type="ECO:0000313" key="14">
    <source>
        <dbReference type="Proteomes" id="UP000262321"/>
    </source>
</evidence>
<dbReference type="GO" id="GO:0047134">
    <property type="term" value="F:protein-disulfide reductase [NAD(P)H] activity"/>
    <property type="evidence" value="ECO:0007669"/>
    <property type="project" value="TreeGrafter"/>
</dbReference>
<keyword evidence="14" id="KW-1185">Reference proteome</keyword>
<name>A0A385DZ79_9CAUD</name>
<feature type="domain" description="4Fe-4S Wbl-type" evidence="12">
    <location>
        <begin position="68"/>
        <end position="127"/>
    </location>
</feature>
<evidence type="ECO:0000256" key="7">
    <source>
        <dbReference type="ARBA" id="ARBA00023015"/>
    </source>
</evidence>
<protein>
    <submittedName>
        <fullName evidence="13">WhiB family transcription factor</fullName>
    </submittedName>
</protein>
<accession>A0A385DZ79</accession>
<feature type="region of interest" description="Disordered" evidence="11">
    <location>
        <begin position="1"/>
        <end position="39"/>
    </location>
</feature>
<dbReference type="GO" id="GO:0003677">
    <property type="term" value="F:DNA binding"/>
    <property type="evidence" value="ECO:0007669"/>
    <property type="project" value="UniProtKB-KW"/>
</dbReference>
<keyword evidence="7" id="KW-0805">Transcription regulation</keyword>
<proteinExistence type="inferred from homology"/>
<dbReference type="Pfam" id="PF02467">
    <property type="entry name" value="Whib"/>
    <property type="match status" value="1"/>
</dbReference>
<keyword evidence="10" id="KW-0804">Transcription</keyword>
<dbReference type="PROSITE" id="PS51674">
    <property type="entry name" value="4FE4S_WBL"/>
    <property type="match status" value="1"/>
</dbReference>
<comment type="cofactor">
    <cofactor evidence="1">
        <name>[4Fe-4S] cluster</name>
        <dbReference type="ChEBI" id="CHEBI:49883"/>
    </cofactor>
</comment>
<dbReference type="Proteomes" id="UP000262321">
    <property type="component" value="Segment"/>
</dbReference>
<evidence type="ECO:0000256" key="1">
    <source>
        <dbReference type="ARBA" id="ARBA00001966"/>
    </source>
</evidence>
<evidence type="ECO:0000256" key="6">
    <source>
        <dbReference type="ARBA" id="ARBA00023014"/>
    </source>
</evidence>
<dbReference type="GeneID" id="54999208"/>
<dbReference type="GO" id="GO:0045892">
    <property type="term" value="P:negative regulation of DNA-templated transcription"/>
    <property type="evidence" value="ECO:0007669"/>
    <property type="project" value="TreeGrafter"/>
</dbReference>
<evidence type="ECO:0000256" key="3">
    <source>
        <dbReference type="ARBA" id="ARBA00022485"/>
    </source>
</evidence>
<evidence type="ECO:0000256" key="2">
    <source>
        <dbReference type="ARBA" id="ARBA00006597"/>
    </source>
</evidence>
<dbReference type="PANTHER" id="PTHR38839">
    <property type="entry name" value="TRANSCRIPTIONAL REGULATOR WHID-RELATED"/>
    <property type="match status" value="1"/>
</dbReference>
<dbReference type="RefSeq" id="YP_009808307.1">
    <property type="nucleotide sequence ID" value="NC_048039.1"/>
</dbReference>
<gene>
    <name evidence="13" type="primary">70</name>
    <name evidence="13" type="ORF">SEA_HORUS_70</name>
</gene>
<keyword evidence="9" id="KW-1015">Disulfide bond</keyword>
<evidence type="ECO:0000256" key="8">
    <source>
        <dbReference type="ARBA" id="ARBA00023125"/>
    </source>
</evidence>
<organism evidence="13 14">
    <name type="scientific">Gordonia phage Horus</name>
    <dbReference type="NCBI Taxonomy" id="2301696"/>
    <lineage>
        <taxon>Viruses</taxon>
        <taxon>Duplodnaviria</taxon>
        <taxon>Heunggongvirae</taxon>
        <taxon>Uroviricota</taxon>
        <taxon>Caudoviricetes</taxon>
        <taxon>Langleyhallvirinae</taxon>
        <taxon>Horusvirus</taxon>
        <taxon>Horusvirus horus</taxon>
    </lineage>
</organism>
<evidence type="ECO:0000259" key="12">
    <source>
        <dbReference type="PROSITE" id="PS51674"/>
    </source>
</evidence>
<keyword evidence="5" id="KW-0408">Iron</keyword>
<dbReference type="InterPro" id="IPR003482">
    <property type="entry name" value="Whib"/>
</dbReference>
<dbReference type="GO" id="GO:0046872">
    <property type="term" value="F:metal ion binding"/>
    <property type="evidence" value="ECO:0007669"/>
    <property type="project" value="UniProtKB-KW"/>
</dbReference>
<evidence type="ECO:0000256" key="11">
    <source>
        <dbReference type="SAM" id="MobiDB-lite"/>
    </source>
</evidence>
<feature type="compositionally biased region" description="Basic and acidic residues" evidence="11">
    <location>
        <begin position="1"/>
        <end position="30"/>
    </location>
</feature>
<keyword evidence="4" id="KW-0479">Metal-binding</keyword>
<keyword evidence="6" id="KW-0411">Iron-sulfur</keyword>
<dbReference type="HAMAP" id="MF_01479">
    <property type="entry name" value="WhiB"/>
    <property type="match status" value="1"/>
</dbReference>
<evidence type="ECO:0000256" key="4">
    <source>
        <dbReference type="ARBA" id="ARBA00022723"/>
    </source>
</evidence>
<evidence type="ECO:0000256" key="9">
    <source>
        <dbReference type="ARBA" id="ARBA00023157"/>
    </source>
</evidence>
<evidence type="ECO:0000256" key="10">
    <source>
        <dbReference type="ARBA" id="ARBA00023163"/>
    </source>
</evidence>
<dbReference type="EMBL" id="MH651176">
    <property type="protein sequence ID" value="AXQ63922.1"/>
    <property type="molecule type" value="Genomic_DNA"/>
</dbReference>
<dbReference type="PANTHER" id="PTHR38839:SF4">
    <property type="entry name" value="TRANSCRIPTIONAL REGULATOR WHIB"/>
    <property type="match status" value="1"/>
</dbReference>
<keyword evidence="3" id="KW-0004">4Fe-4S</keyword>
<comment type="similarity">
    <text evidence="2">Belongs to the WhiB family.</text>
</comment>